<evidence type="ECO:0000313" key="1">
    <source>
        <dbReference type="EMBL" id="SDC65165.1"/>
    </source>
</evidence>
<keyword evidence="3" id="KW-1185">Reference proteome</keyword>
<reference evidence="1" key="1">
    <citation type="submission" date="2016-09" db="EMBL/GenBank/DDBJ databases">
        <authorList>
            <person name="Capua I."/>
            <person name="De Benedictis P."/>
            <person name="Joannis T."/>
            <person name="Lombin L.H."/>
            <person name="Cattoli G."/>
        </authorList>
    </citation>
    <scope>NUCLEOTIDE SEQUENCE [LARGE SCALE GENOMIC DNA]</scope>
    <source>
        <strain evidence="1">TNe-862</strain>
    </source>
</reference>
<evidence type="ECO:0000313" key="3">
    <source>
        <dbReference type="Proteomes" id="UP000198908"/>
    </source>
</evidence>
<dbReference type="Proteomes" id="UP000198908">
    <property type="component" value="Unassembled WGS sequence"/>
</dbReference>
<dbReference type="AlphaFoldDB" id="A0A1G6NDA1"/>
<dbReference type="EMBL" id="FMYQ01000009">
    <property type="protein sequence ID" value="SDC65165.1"/>
    <property type="molecule type" value="Genomic_DNA"/>
</dbReference>
<name>A0A1G6NDA1_9BURK</name>
<dbReference type="STRING" id="416944.SAMN05421548_1091"/>
<organism evidence="1 3">
    <name type="scientific">Paraburkholderia lycopersici</name>
    <dbReference type="NCBI Taxonomy" id="416944"/>
    <lineage>
        <taxon>Bacteria</taxon>
        <taxon>Pseudomonadati</taxon>
        <taxon>Pseudomonadota</taxon>
        <taxon>Betaproteobacteria</taxon>
        <taxon>Burkholderiales</taxon>
        <taxon>Burkholderiaceae</taxon>
        <taxon>Paraburkholderia</taxon>
    </lineage>
</organism>
<dbReference type="EMBL" id="FMYQ01000036">
    <property type="protein sequence ID" value="SDE20151.1"/>
    <property type="molecule type" value="Genomic_DNA"/>
</dbReference>
<gene>
    <name evidence="1" type="ORF">SAMN05421548_1091</name>
    <name evidence="2" type="ORF">SAMN05421548_13650</name>
</gene>
<feature type="non-terminal residue" evidence="1">
    <location>
        <position position="29"/>
    </location>
</feature>
<proteinExistence type="predicted"/>
<protein>
    <submittedName>
        <fullName evidence="1">Succinate dehydrogenase / fumarate reductase cytochrome b subunit</fullName>
    </submittedName>
</protein>
<sequence length="29" mass="3288">MAEAAKKPRPEYRNIGLGQILFAYRLPLA</sequence>
<evidence type="ECO:0000313" key="2">
    <source>
        <dbReference type="EMBL" id="SDE20151.1"/>
    </source>
</evidence>
<reference evidence="3" key="2">
    <citation type="submission" date="2016-09" db="EMBL/GenBank/DDBJ databases">
        <authorList>
            <person name="Varghese N."/>
            <person name="Submissions S."/>
        </authorList>
    </citation>
    <scope>NUCLEOTIDE SEQUENCE [LARGE SCALE GENOMIC DNA]</scope>
    <source>
        <strain evidence="3">TNe-862</strain>
    </source>
</reference>
<accession>A0A1G6NDA1</accession>